<organism evidence="1 2">
    <name type="scientific">Platanthera guangdongensis</name>
    <dbReference type="NCBI Taxonomy" id="2320717"/>
    <lineage>
        <taxon>Eukaryota</taxon>
        <taxon>Viridiplantae</taxon>
        <taxon>Streptophyta</taxon>
        <taxon>Embryophyta</taxon>
        <taxon>Tracheophyta</taxon>
        <taxon>Spermatophyta</taxon>
        <taxon>Magnoliopsida</taxon>
        <taxon>Liliopsida</taxon>
        <taxon>Asparagales</taxon>
        <taxon>Orchidaceae</taxon>
        <taxon>Orchidoideae</taxon>
        <taxon>Orchideae</taxon>
        <taxon>Orchidinae</taxon>
        <taxon>Platanthera</taxon>
    </lineage>
</organism>
<accession>A0ABR2N567</accession>
<gene>
    <name evidence="1" type="primary">UNE12</name>
    <name evidence="1" type="ORF">KSP40_PGU014651</name>
</gene>
<dbReference type="EMBL" id="JBBWWR010000001">
    <property type="protein sequence ID" value="KAK8971274.1"/>
    <property type="molecule type" value="Genomic_DNA"/>
</dbReference>
<evidence type="ECO:0000313" key="2">
    <source>
        <dbReference type="Proteomes" id="UP001412067"/>
    </source>
</evidence>
<evidence type="ECO:0000313" key="1">
    <source>
        <dbReference type="EMBL" id="KAK8971274.1"/>
    </source>
</evidence>
<keyword evidence="2" id="KW-1185">Reference proteome</keyword>
<dbReference type="Proteomes" id="UP001412067">
    <property type="component" value="Unassembled WGS sequence"/>
</dbReference>
<protein>
    <submittedName>
        <fullName evidence="1">Transcription factor UNE12</fullName>
    </submittedName>
</protein>
<sequence length="151" mass="16374">MSPGLIGRPTVMMQFFIQQGGWRLWARRPLASLDTSASSMTSLGLSGASKPATYGRPVVTQNVIIGEPATEPPPPKSHVPFSSEKSRAIATEGVRNGDESPKPACTSVCEDLFAEAYHGAIIFFSEHSTDKTSMLDDIIDHVKFLQLQVKI</sequence>
<proteinExistence type="predicted"/>
<name>A0ABR2N567_9ASPA</name>
<reference evidence="1 2" key="1">
    <citation type="journal article" date="2022" name="Nat. Plants">
        <title>Genomes of leafy and leafless Platanthera orchids illuminate the evolution of mycoheterotrophy.</title>
        <authorList>
            <person name="Li M.H."/>
            <person name="Liu K.W."/>
            <person name="Li Z."/>
            <person name="Lu H.C."/>
            <person name="Ye Q.L."/>
            <person name="Zhang D."/>
            <person name="Wang J.Y."/>
            <person name="Li Y.F."/>
            <person name="Zhong Z.M."/>
            <person name="Liu X."/>
            <person name="Yu X."/>
            <person name="Liu D.K."/>
            <person name="Tu X.D."/>
            <person name="Liu B."/>
            <person name="Hao Y."/>
            <person name="Liao X.Y."/>
            <person name="Jiang Y.T."/>
            <person name="Sun W.H."/>
            <person name="Chen J."/>
            <person name="Chen Y.Q."/>
            <person name="Ai Y."/>
            <person name="Zhai J.W."/>
            <person name="Wu S.S."/>
            <person name="Zhou Z."/>
            <person name="Hsiao Y.Y."/>
            <person name="Wu W.L."/>
            <person name="Chen Y.Y."/>
            <person name="Lin Y.F."/>
            <person name="Hsu J.L."/>
            <person name="Li C.Y."/>
            <person name="Wang Z.W."/>
            <person name="Zhao X."/>
            <person name="Zhong W.Y."/>
            <person name="Ma X.K."/>
            <person name="Ma L."/>
            <person name="Huang J."/>
            <person name="Chen G.Z."/>
            <person name="Huang M.Z."/>
            <person name="Huang L."/>
            <person name="Peng D.H."/>
            <person name="Luo Y.B."/>
            <person name="Zou S.Q."/>
            <person name="Chen S.P."/>
            <person name="Lan S."/>
            <person name="Tsai W.C."/>
            <person name="Van de Peer Y."/>
            <person name="Liu Z.J."/>
        </authorList>
    </citation>
    <scope>NUCLEOTIDE SEQUENCE [LARGE SCALE GENOMIC DNA]</scope>
    <source>
        <strain evidence="1">Lor288</strain>
    </source>
</reference>
<comment type="caution">
    <text evidence="1">The sequence shown here is derived from an EMBL/GenBank/DDBJ whole genome shotgun (WGS) entry which is preliminary data.</text>
</comment>